<organism evidence="2 3">
    <name type="scientific">Bradyrhizobium lablabi</name>
    <dbReference type="NCBI Taxonomy" id="722472"/>
    <lineage>
        <taxon>Bacteria</taxon>
        <taxon>Pseudomonadati</taxon>
        <taxon>Pseudomonadota</taxon>
        <taxon>Alphaproteobacteria</taxon>
        <taxon>Hyphomicrobiales</taxon>
        <taxon>Nitrobacteraceae</taxon>
        <taxon>Bradyrhizobium</taxon>
    </lineage>
</organism>
<dbReference type="Proteomes" id="UP000189935">
    <property type="component" value="Chromosome I"/>
</dbReference>
<evidence type="ECO:0000256" key="1">
    <source>
        <dbReference type="SAM" id="Phobius"/>
    </source>
</evidence>
<sequence>MTRMNDMWQPLVFVGLGAFHGMNPAMGWLFAVALGLYRRSRTVVLVSLLPIAAGHMASIAAVAGLLVVTGYIASPNIVRAGSGLLLLGWAGYYWRFGHRHRVRFGMQTGFWGLGVWAFLMTTAHGAGLMLWPALMPWCAPAGTNGAGLGGPVAAALAGVGLHSLAMLATTALIASLVYEWFGLALLRSAWLNLDLIWVAALVGTGTLLLLTASNGS</sequence>
<gene>
    <name evidence="2" type="ORF">SAMN05444159_2858</name>
</gene>
<dbReference type="AlphaFoldDB" id="A0A1M6R265"/>
<feature type="transmembrane region" description="Helical" evidence="1">
    <location>
        <begin position="154"/>
        <end position="178"/>
    </location>
</feature>
<proteinExistence type="predicted"/>
<feature type="transmembrane region" description="Helical" evidence="1">
    <location>
        <begin position="108"/>
        <end position="134"/>
    </location>
</feature>
<protein>
    <recommendedName>
        <fullName evidence="4">Threonine/homoserine/homoserine lactone efflux protein</fullName>
    </recommendedName>
</protein>
<name>A0A1M6R265_9BRAD</name>
<reference evidence="2 3" key="1">
    <citation type="submission" date="2016-11" db="EMBL/GenBank/DDBJ databases">
        <authorList>
            <person name="Jaros S."/>
            <person name="Januszkiewicz K."/>
            <person name="Wedrychowicz H."/>
        </authorList>
    </citation>
    <scope>NUCLEOTIDE SEQUENCE [LARGE SCALE GENOMIC DNA]</scope>
    <source>
        <strain evidence="2 3">GAS499</strain>
    </source>
</reference>
<evidence type="ECO:0000313" key="2">
    <source>
        <dbReference type="EMBL" id="SHK26534.1"/>
    </source>
</evidence>
<accession>A0A1M6R265</accession>
<feature type="transmembrane region" description="Helical" evidence="1">
    <location>
        <begin position="12"/>
        <end position="37"/>
    </location>
</feature>
<feature type="transmembrane region" description="Helical" evidence="1">
    <location>
        <begin position="44"/>
        <end position="71"/>
    </location>
</feature>
<evidence type="ECO:0000313" key="3">
    <source>
        <dbReference type="Proteomes" id="UP000189935"/>
    </source>
</evidence>
<dbReference type="EMBL" id="LT670844">
    <property type="protein sequence ID" value="SHK26534.1"/>
    <property type="molecule type" value="Genomic_DNA"/>
</dbReference>
<feature type="transmembrane region" description="Helical" evidence="1">
    <location>
        <begin position="190"/>
        <end position="210"/>
    </location>
</feature>
<evidence type="ECO:0008006" key="4">
    <source>
        <dbReference type="Google" id="ProtNLM"/>
    </source>
</evidence>
<keyword evidence="1" id="KW-1133">Transmembrane helix</keyword>
<keyword evidence="1" id="KW-0472">Membrane</keyword>
<keyword evidence="1" id="KW-0812">Transmembrane</keyword>
<dbReference type="RefSeq" id="WP_349642778.1">
    <property type="nucleotide sequence ID" value="NZ_LT670844.1"/>
</dbReference>
<feature type="transmembrane region" description="Helical" evidence="1">
    <location>
        <begin position="77"/>
        <end position="96"/>
    </location>
</feature>